<sequence>MTPVKKTLEKVEGSENNDENSEEEIPKKALTTKKSDFEGQLTQLEATFTLDKIILPIDEALNS</sequence>
<name>A0A815UX13_9BILA</name>
<proteinExistence type="predicted"/>
<protein>
    <submittedName>
        <fullName evidence="2">Uncharacterized protein</fullName>
    </submittedName>
</protein>
<feature type="region of interest" description="Disordered" evidence="1">
    <location>
        <begin position="1"/>
        <end position="31"/>
    </location>
</feature>
<reference evidence="2" key="1">
    <citation type="submission" date="2021-02" db="EMBL/GenBank/DDBJ databases">
        <authorList>
            <person name="Nowell W R."/>
        </authorList>
    </citation>
    <scope>NUCLEOTIDE SEQUENCE</scope>
</reference>
<comment type="caution">
    <text evidence="2">The sequence shown here is derived from an EMBL/GenBank/DDBJ whole genome shotgun (WGS) entry which is preliminary data.</text>
</comment>
<accession>A0A815UX13</accession>
<gene>
    <name evidence="2" type="ORF">VCS650_LOCUS43361</name>
</gene>
<feature type="compositionally biased region" description="Basic and acidic residues" evidence="1">
    <location>
        <begin position="1"/>
        <end position="13"/>
    </location>
</feature>
<evidence type="ECO:0000313" key="2">
    <source>
        <dbReference type="EMBL" id="CAF1522927.1"/>
    </source>
</evidence>
<dbReference type="AlphaFoldDB" id="A0A815UX13"/>
<feature type="non-terminal residue" evidence="2">
    <location>
        <position position="1"/>
    </location>
</feature>
<dbReference type="EMBL" id="CAJNON010003294">
    <property type="protein sequence ID" value="CAF1522927.1"/>
    <property type="molecule type" value="Genomic_DNA"/>
</dbReference>
<evidence type="ECO:0000256" key="1">
    <source>
        <dbReference type="SAM" id="MobiDB-lite"/>
    </source>
</evidence>
<organism evidence="2 3">
    <name type="scientific">Adineta steineri</name>
    <dbReference type="NCBI Taxonomy" id="433720"/>
    <lineage>
        <taxon>Eukaryota</taxon>
        <taxon>Metazoa</taxon>
        <taxon>Spiralia</taxon>
        <taxon>Gnathifera</taxon>
        <taxon>Rotifera</taxon>
        <taxon>Eurotatoria</taxon>
        <taxon>Bdelloidea</taxon>
        <taxon>Adinetida</taxon>
        <taxon>Adinetidae</taxon>
        <taxon>Adineta</taxon>
    </lineage>
</organism>
<dbReference type="Proteomes" id="UP000663891">
    <property type="component" value="Unassembled WGS sequence"/>
</dbReference>
<evidence type="ECO:0000313" key="3">
    <source>
        <dbReference type="Proteomes" id="UP000663891"/>
    </source>
</evidence>